<dbReference type="Proteomes" id="UP001313282">
    <property type="component" value="Unassembled WGS sequence"/>
</dbReference>
<evidence type="ECO:0000313" key="3">
    <source>
        <dbReference type="EMBL" id="KAK6347402.1"/>
    </source>
</evidence>
<comment type="caution">
    <text evidence="3">The sequence shown here is derived from an EMBL/GenBank/DDBJ whole genome shotgun (WGS) entry which is preliminary data.</text>
</comment>
<protein>
    <submittedName>
        <fullName evidence="3">Uncharacterized protein</fullName>
    </submittedName>
</protein>
<feature type="region of interest" description="Disordered" evidence="1">
    <location>
        <begin position="1"/>
        <end position="43"/>
    </location>
</feature>
<name>A0AAN8MUN5_9PEZI</name>
<dbReference type="AlphaFoldDB" id="A0AAN8MUN5"/>
<accession>A0AAN8MUN5</accession>
<gene>
    <name evidence="3" type="ORF">TWF718_005241</name>
</gene>
<keyword evidence="2" id="KW-0472">Membrane</keyword>
<keyword evidence="2" id="KW-0812">Transmembrane</keyword>
<feature type="compositionally biased region" description="Polar residues" evidence="1">
    <location>
        <begin position="20"/>
        <end position="43"/>
    </location>
</feature>
<sequence>MSTSETVTPTPEPSTAPMASEQSTTPVERPSTPTTADISQEKPQVQVPQCVSGIPRNFYITLRNIGLIFLIAFPMAHMASWAFTIWMLGRGADKLAATLDTAKPFDEIAFRNTLRHVVVAGARGWKINVIMLSIETFCSIIGGIFLIRGLSRANRLLIKLERGRDLEAQMQGAGDADTEGD</sequence>
<organism evidence="3 4">
    <name type="scientific">Orbilia javanica</name>
    <dbReference type="NCBI Taxonomy" id="47235"/>
    <lineage>
        <taxon>Eukaryota</taxon>
        <taxon>Fungi</taxon>
        <taxon>Dikarya</taxon>
        <taxon>Ascomycota</taxon>
        <taxon>Pezizomycotina</taxon>
        <taxon>Orbiliomycetes</taxon>
        <taxon>Orbiliales</taxon>
        <taxon>Orbiliaceae</taxon>
        <taxon>Orbilia</taxon>
    </lineage>
</organism>
<evidence type="ECO:0000256" key="2">
    <source>
        <dbReference type="SAM" id="Phobius"/>
    </source>
</evidence>
<feature type="transmembrane region" description="Helical" evidence="2">
    <location>
        <begin position="65"/>
        <end position="88"/>
    </location>
</feature>
<proteinExistence type="predicted"/>
<evidence type="ECO:0000256" key="1">
    <source>
        <dbReference type="SAM" id="MobiDB-lite"/>
    </source>
</evidence>
<reference evidence="3 4" key="1">
    <citation type="submission" date="2019-10" db="EMBL/GenBank/DDBJ databases">
        <authorList>
            <person name="Palmer J.M."/>
        </authorList>
    </citation>
    <scope>NUCLEOTIDE SEQUENCE [LARGE SCALE GENOMIC DNA]</scope>
    <source>
        <strain evidence="3 4">TWF718</strain>
    </source>
</reference>
<feature type="transmembrane region" description="Helical" evidence="2">
    <location>
        <begin position="127"/>
        <end position="147"/>
    </location>
</feature>
<keyword evidence="4" id="KW-1185">Reference proteome</keyword>
<evidence type="ECO:0000313" key="4">
    <source>
        <dbReference type="Proteomes" id="UP001313282"/>
    </source>
</evidence>
<feature type="compositionally biased region" description="Low complexity" evidence="1">
    <location>
        <begin position="1"/>
        <end position="15"/>
    </location>
</feature>
<keyword evidence="2" id="KW-1133">Transmembrane helix</keyword>
<dbReference type="EMBL" id="JAVHNR010000003">
    <property type="protein sequence ID" value="KAK6347402.1"/>
    <property type="molecule type" value="Genomic_DNA"/>
</dbReference>